<dbReference type="AlphaFoldDB" id="A0A8T3CX45"/>
<sequence>MRAPDFGAATWSAITGEAVTLFGTEERRLFRRASDPLVLMRAFAEGGRGLGRSSERDQTVLTCLVACVSLLSGRSCCQLQLTQKPPSLGSIVANSISRVGVGGGGEGVNEGRKGESHMTGKPFYGWAKVPVQCLTSWAGSFPVMAGLSRKRPWVSIKLPPLLVT</sequence>
<evidence type="ECO:0000313" key="2">
    <source>
        <dbReference type="Proteomes" id="UP000829720"/>
    </source>
</evidence>
<reference evidence="1" key="1">
    <citation type="submission" date="2021-01" db="EMBL/GenBank/DDBJ databases">
        <authorList>
            <person name="Zahm M."/>
            <person name="Roques C."/>
            <person name="Cabau C."/>
            <person name="Klopp C."/>
            <person name="Donnadieu C."/>
            <person name="Jouanno E."/>
            <person name="Lampietro C."/>
            <person name="Louis A."/>
            <person name="Herpin A."/>
            <person name="Echchiki A."/>
            <person name="Berthelot C."/>
            <person name="Parey E."/>
            <person name="Roest-Crollius H."/>
            <person name="Braasch I."/>
            <person name="Postlethwait J."/>
            <person name="Bobe J."/>
            <person name="Montfort J."/>
            <person name="Bouchez O."/>
            <person name="Begum T."/>
            <person name="Mejri S."/>
            <person name="Adams A."/>
            <person name="Chen W.-J."/>
            <person name="Guiguen Y."/>
        </authorList>
    </citation>
    <scope>NUCLEOTIDE SEQUENCE</scope>
    <source>
        <tissue evidence="1">Blood</tissue>
    </source>
</reference>
<evidence type="ECO:0000313" key="1">
    <source>
        <dbReference type="EMBL" id="KAI1887008.1"/>
    </source>
</evidence>
<dbReference type="Proteomes" id="UP000829720">
    <property type="component" value="Unassembled WGS sequence"/>
</dbReference>
<dbReference type="EMBL" id="JAERUA010000019">
    <property type="protein sequence ID" value="KAI1887008.1"/>
    <property type="molecule type" value="Genomic_DNA"/>
</dbReference>
<keyword evidence="2" id="KW-1185">Reference proteome</keyword>
<comment type="caution">
    <text evidence="1">The sequence shown here is derived from an EMBL/GenBank/DDBJ whole genome shotgun (WGS) entry which is preliminary data.</text>
</comment>
<proteinExistence type="predicted"/>
<accession>A0A8T3CX45</accession>
<gene>
    <name evidence="1" type="ORF">AGOR_G00201620</name>
</gene>
<organism evidence="1 2">
    <name type="scientific">Albula goreensis</name>
    <dbReference type="NCBI Taxonomy" id="1534307"/>
    <lineage>
        <taxon>Eukaryota</taxon>
        <taxon>Metazoa</taxon>
        <taxon>Chordata</taxon>
        <taxon>Craniata</taxon>
        <taxon>Vertebrata</taxon>
        <taxon>Euteleostomi</taxon>
        <taxon>Actinopterygii</taxon>
        <taxon>Neopterygii</taxon>
        <taxon>Teleostei</taxon>
        <taxon>Albuliformes</taxon>
        <taxon>Albulidae</taxon>
        <taxon>Albula</taxon>
    </lineage>
</organism>
<protein>
    <submittedName>
        <fullName evidence="1">Uncharacterized protein</fullName>
    </submittedName>
</protein>
<name>A0A8T3CX45_9TELE</name>